<dbReference type="PROSITE" id="PS51733">
    <property type="entry name" value="BPL_LPL_CATALYTIC"/>
    <property type="match status" value="1"/>
</dbReference>
<dbReference type="GO" id="GO:0004077">
    <property type="term" value="F:biotin--[biotin carboxyl-carrier protein] ligase activity"/>
    <property type="evidence" value="ECO:0007669"/>
    <property type="project" value="UniProtKB-EC"/>
</dbReference>
<comment type="caution">
    <text evidence="3">The sequence shown here is derived from an EMBL/GenBank/DDBJ whole genome shotgun (WGS) entry which is preliminary data.</text>
</comment>
<name>A0A7W9N134_9MICC</name>
<dbReference type="AlphaFoldDB" id="A0A7W9N134"/>
<dbReference type="InterPro" id="IPR045864">
    <property type="entry name" value="aa-tRNA-synth_II/BPL/LPL"/>
</dbReference>
<reference evidence="3 4" key="1">
    <citation type="submission" date="2020-08" db="EMBL/GenBank/DDBJ databases">
        <title>Sequencing the genomes of 1000 actinobacteria strains.</title>
        <authorList>
            <person name="Klenk H.-P."/>
        </authorList>
    </citation>
    <scope>NUCLEOTIDE SEQUENCE [LARGE SCALE GENOMIC DNA]</scope>
    <source>
        <strain evidence="3 4">DSM 17945</strain>
    </source>
</reference>
<dbReference type="InterPro" id="IPR004143">
    <property type="entry name" value="BPL_LPL_catalytic"/>
</dbReference>
<dbReference type="EC" id="6.3.4.15" evidence="3"/>
<evidence type="ECO:0000259" key="2">
    <source>
        <dbReference type="PROSITE" id="PS51733"/>
    </source>
</evidence>
<dbReference type="RefSeq" id="WP_184172009.1">
    <property type="nucleotide sequence ID" value="NZ_BAABAG010000004.1"/>
</dbReference>
<dbReference type="GO" id="GO:0005737">
    <property type="term" value="C:cytoplasm"/>
    <property type="evidence" value="ECO:0007669"/>
    <property type="project" value="TreeGrafter"/>
</dbReference>
<proteinExistence type="predicted"/>
<keyword evidence="1 3" id="KW-0436">Ligase</keyword>
<dbReference type="Proteomes" id="UP000567246">
    <property type="component" value="Unassembled WGS sequence"/>
</dbReference>
<protein>
    <submittedName>
        <fullName evidence="3">BirA family biotin operon repressor/biotin-[acetyl-CoA-carboxylase] ligase</fullName>
        <ecNumber evidence="3">6.3.4.15</ecNumber>
    </submittedName>
</protein>
<dbReference type="Gene3D" id="3.30.930.10">
    <property type="entry name" value="Bira Bifunctional Protein, Domain 2"/>
    <property type="match status" value="1"/>
</dbReference>
<organism evidence="3 4">
    <name type="scientific">Micrococcus endophyticus</name>
    <dbReference type="NCBI Taxonomy" id="455343"/>
    <lineage>
        <taxon>Bacteria</taxon>
        <taxon>Bacillati</taxon>
        <taxon>Actinomycetota</taxon>
        <taxon>Actinomycetes</taxon>
        <taxon>Micrococcales</taxon>
        <taxon>Micrococcaceae</taxon>
        <taxon>Micrococcus</taxon>
    </lineage>
</organism>
<dbReference type="Pfam" id="PF03099">
    <property type="entry name" value="BPL_LplA_LipB"/>
    <property type="match status" value="1"/>
</dbReference>
<gene>
    <name evidence="3" type="ORF">HDA33_001325</name>
</gene>
<dbReference type="NCBIfam" id="TIGR00121">
    <property type="entry name" value="birA_ligase"/>
    <property type="match status" value="1"/>
</dbReference>
<keyword evidence="4" id="KW-1185">Reference proteome</keyword>
<dbReference type="PANTHER" id="PTHR12835:SF5">
    <property type="entry name" value="BIOTIN--PROTEIN LIGASE"/>
    <property type="match status" value="1"/>
</dbReference>
<dbReference type="InterPro" id="IPR004408">
    <property type="entry name" value="Biotin_CoA_COase_ligase"/>
</dbReference>
<dbReference type="Gene3D" id="2.30.30.100">
    <property type="match status" value="1"/>
</dbReference>
<dbReference type="EMBL" id="JACHMW010000001">
    <property type="protein sequence ID" value="MBB5848761.1"/>
    <property type="molecule type" value="Genomic_DNA"/>
</dbReference>
<accession>A0A7W9N134</accession>
<evidence type="ECO:0000313" key="4">
    <source>
        <dbReference type="Proteomes" id="UP000567246"/>
    </source>
</evidence>
<evidence type="ECO:0000256" key="1">
    <source>
        <dbReference type="ARBA" id="ARBA00022598"/>
    </source>
</evidence>
<sequence length="279" mass="27841">MHAPHDPAAPGLVWLDSAGSTQDEVLARVGREGPRHGLAVATADQRAGRGRHSRVWSAAPGAALALSVHLRPAAGGTPLAPVHLSWLSLVASAAVVEHLAGLGATAHLKWPNDVLAPDGRKLCGVLATVAPAADGGGPGVVVGMGVNLDHRGAAPVATATDLAEQIGAEAVPAPRGLAAALRDAVVGAADRFAAAVAGEAEAVDGRHPAVAAVTQRLSTLGREVRAELPGGDVLEGTAVALGPGGALRVSHVTADRGRIETEVRAGDVAHLRGDVHRGA</sequence>
<feature type="domain" description="BPL/LPL catalytic" evidence="2">
    <location>
        <begin position="7"/>
        <end position="200"/>
    </location>
</feature>
<evidence type="ECO:0000313" key="3">
    <source>
        <dbReference type="EMBL" id="MBB5848761.1"/>
    </source>
</evidence>
<dbReference type="PANTHER" id="PTHR12835">
    <property type="entry name" value="BIOTIN PROTEIN LIGASE"/>
    <property type="match status" value="1"/>
</dbReference>
<dbReference type="SUPFAM" id="SSF55681">
    <property type="entry name" value="Class II aaRS and biotin synthetases"/>
    <property type="match status" value="1"/>
</dbReference>